<feature type="zinc finger region" description="CHC2-type" evidence="12">
    <location>
        <begin position="40"/>
        <end position="64"/>
    </location>
</feature>
<dbReference type="EC" id="2.7.7.101" evidence="12"/>
<dbReference type="Pfam" id="PF10410">
    <property type="entry name" value="DnaB_bind"/>
    <property type="match status" value="1"/>
</dbReference>
<dbReference type="Gene3D" id="3.90.980.10">
    <property type="entry name" value="DNA primase, catalytic core, N-terminal domain"/>
    <property type="match status" value="1"/>
</dbReference>
<dbReference type="FunFam" id="3.90.580.10:FF:000001">
    <property type="entry name" value="DNA primase"/>
    <property type="match status" value="1"/>
</dbReference>
<dbReference type="FunFam" id="3.90.980.10:FF:000001">
    <property type="entry name" value="DNA primase"/>
    <property type="match status" value="1"/>
</dbReference>
<dbReference type="Gene3D" id="3.40.1360.10">
    <property type="match status" value="1"/>
</dbReference>
<evidence type="ECO:0000256" key="5">
    <source>
        <dbReference type="ARBA" id="ARBA00022705"/>
    </source>
</evidence>
<keyword evidence="2 12" id="KW-0639">Primosome</keyword>
<keyword evidence="10 12" id="KW-0238">DNA-binding</keyword>
<dbReference type="AlphaFoldDB" id="A0AAJ0U2P1"/>
<dbReference type="InterPro" id="IPR006295">
    <property type="entry name" value="DNA_primase_DnaG"/>
</dbReference>
<comment type="function">
    <text evidence="12">RNA polymerase that catalyzes the synthesis of short RNA molecules used as primers for DNA polymerase during DNA replication.</text>
</comment>
<evidence type="ECO:0000256" key="4">
    <source>
        <dbReference type="ARBA" id="ARBA00022695"/>
    </source>
</evidence>
<dbReference type="Gene3D" id="1.10.860.10">
    <property type="entry name" value="DNAb Helicase, Chain A"/>
    <property type="match status" value="1"/>
</dbReference>
<proteinExistence type="inferred from homology"/>
<dbReference type="HAMAP" id="MF_00974">
    <property type="entry name" value="DNA_primase_DnaG"/>
    <property type="match status" value="1"/>
</dbReference>
<dbReference type="Gene3D" id="3.90.580.10">
    <property type="entry name" value="Zinc finger, CHC2-type domain"/>
    <property type="match status" value="1"/>
</dbReference>
<dbReference type="RefSeq" id="WP_200345291.1">
    <property type="nucleotide sequence ID" value="NZ_NRSJ01000007.1"/>
</dbReference>
<comment type="caution">
    <text evidence="15">The sequence shown here is derived from an EMBL/GenBank/DDBJ whole genome shotgun (WGS) entry which is preliminary data.</text>
</comment>
<dbReference type="InterPro" id="IPR019475">
    <property type="entry name" value="DNA_primase_DnaB-bd"/>
</dbReference>
<keyword evidence="3 12" id="KW-0808">Transferase</keyword>
<dbReference type="InterPro" id="IPR002694">
    <property type="entry name" value="Znf_CHC2"/>
</dbReference>
<keyword evidence="16" id="KW-1185">Reference proteome</keyword>
<keyword evidence="4 12" id="KW-0548">Nucleotidyltransferase</keyword>
<organism evidence="15 16">
    <name type="scientific">Halochromatium glycolicum</name>
    <dbReference type="NCBI Taxonomy" id="85075"/>
    <lineage>
        <taxon>Bacteria</taxon>
        <taxon>Pseudomonadati</taxon>
        <taxon>Pseudomonadota</taxon>
        <taxon>Gammaproteobacteria</taxon>
        <taxon>Chromatiales</taxon>
        <taxon>Chromatiaceae</taxon>
        <taxon>Halochromatium</taxon>
    </lineage>
</organism>
<dbReference type="Pfam" id="PF01807">
    <property type="entry name" value="Zn_ribbon_DnaG"/>
    <property type="match status" value="1"/>
</dbReference>
<dbReference type="CDD" id="cd03364">
    <property type="entry name" value="TOPRIM_DnaG_primases"/>
    <property type="match status" value="1"/>
</dbReference>
<keyword evidence="1 12" id="KW-0240">DNA-directed RNA polymerase</keyword>
<dbReference type="GO" id="GO:0000428">
    <property type="term" value="C:DNA-directed RNA polymerase complex"/>
    <property type="evidence" value="ECO:0007669"/>
    <property type="project" value="UniProtKB-KW"/>
</dbReference>
<evidence type="ECO:0000259" key="14">
    <source>
        <dbReference type="PROSITE" id="PS50880"/>
    </source>
</evidence>
<dbReference type="FunFam" id="3.40.1360.10:FF:000002">
    <property type="entry name" value="DNA primase"/>
    <property type="match status" value="1"/>
</dbReference>
<reference evidence="15" key="1">
    <citation type="submission" date="2017-08" db="EMBL/GenBank/DDBJ databases">
        <authorList>
            <person name="Imhoff J.F."/>
            <person name="Rahn T."/>
            <person name="Kuenzel S."/>
            <person name="Neulinger S.C."/>
        </authorList>
    </citation>
    <scope>NUCLEOTIDE SEQUENCE</scope>
    <source>
        <strain evidence="15">DSM 11080</strain>
    </source>
</reference>
<keyword evidence="6 12" id="KW-0479">Metal-binding</keyword>
<dbReference type="SUPFAM" id="SSF57783">
    <property type="entry name" value="Zinc beta-ribbon"/>
    <property type="match status" value="1"/>
</dbReference>
<dbReference type="GO" id="GO:0005737">
    <property type="term" value="C:cytoplasm"/>
    <property type="evidence" value="ECO:0007669"/>
    <property type="project" value="TreeGrafter"/>
</dbReference>
<name>A0AAJ0U2P1_9GAMM</name>
<keyword evidence="7 12" id="KW-0863">Zinc-finger</keyword>
<dbReference type="Pfam" id="PF13155">
    <property type="entry name" value="Toprim_2"/>
    <property type="match status" value="1"/>
</dbReference>
<dbReference type="InterPro" id="IPR036977">
    <property type="entry name" value="DNA_primase_Znf_CHC2"/>
</dbReference>
<protein>
    <recommendedName>
        <fullName evidence="12">DNA primase</fullName>
        <ecNumber evidence="12">2.7.7.101</ecNumber>
    </recommendedName>
</protein>
<dbReference type="Pfam" id="PF08278">
    <property type="entry name" value="DnaG_DnaB_bind"/>
    <property type="match status" value="1"/>
</dbReference>
<feature type="region of interest" description="Disordered" evidence="13">
    <location>
        <begin position="415"/>
        <end position="435"/>
    </location>
</feature>
<feature type="domain" description="Toprim" evidence="14">
    <location>
        <begin position="256"/>
        <end position="338"/>
    </location>
</feature>
<evidence type="ECO:0000256" key="12">
    <source>
        <dbReference type="HAMAP-Rule" id="MF_00974"/>
    </source>
</evidence>
<evidence type="ECO:0000256" key="11">
    <source>
        <dbReference type="ARBA" id="ARBA00023163"/>
    </source>
</evidence>
<evidence type="ECO:0000256" key="3">
    <source>
        <dbReference type="ARBA" id="ARBA00022679"/>
    </source>
</evidence>
<keyword evidence="8 12" id="KW-0862">Zinc</keyword>
<dbReference type="GO" id="GO:0008270">
    <property type="term" value="F:zinc ion binding"/>
    <property type="evidence" value="ECO:0007669"/>
    <property type="project" value="UniProtKB-UniRule"/>
</dbReference>
<evidence type="ECO:0000256" key="10">
    <source>
        <dbReference type="ARBA" id="ARBA00023125"/>
    </source>
</evidence>
<dbReference type="InterPro" id="IPR030846">
    <property type="entry name" value="DnaG_bac"/>
</dbReference>
<dbReference type="PANTHER" id="PTHR30313:SF2">
    <property type="entry name" value="DNA PRIMASE"/>
    <property type="match status" value="1"/>
</dbReference>
<evidence type="ECO:0000256" key="1">
    <source>
        <dbReference type="ARBA" id="ARBA00022478"/>
    </source>
</evidence>
<dbReference type="InterPro" id="IPR013264">
    <property type="entry name" value="DNAG_N"/>
</dbReference>
<dbReference type="PROSITE" id="PS50880">
    <property type="entry name" value="TOPRIM"/>
    <property type="match status" value="1"/>
</dbReference>
<evidence type="ECO:0000256" key="9">
    <source>
        <dbReference type="ARBA" id="ARBA00022842"/>
    </source>
</evidence>
<dbReference type="GO" id="GO:0003899">
    <property type="term" value="F:DNA-directed RNA polymerase activity"/>
    <property type="evidence" value="ECO:0007669"/>
    <property type="project" value="UniProtKB-UniRule"/>
</dbReference>
<evidence type="ECO:0000256" key="2">
    <source>
        <dbReference type="ARBA" id="ARBA00022515"/>
    </source>
</evidence>
<dbReference type="SMART" id="SM00493">
    <property type="entry name" value="TOPRIM"/>
    <property type="match status" value="1"/>
</dbReference>
<dbReference type="Pfam" id="PF08275">
    <property type="entry name" value="DNAG_N"/>
    <property type="match status" value="1"/>
</dbReference>
<keyword evidence="11 12" id="KW-0804">Transcription</keyword>
<dbReference type="SMART" id="SM00766">
    <property type="entry name" value="DnaG_DnaB_bind"/>
    <property type="match status" value="1"/>
</dbReference>
<dbReference type="GO" id="GO:0003677">
    <property type="term" value="F:DNA binding"/>
    <property type="evidence" value="ECO:0007669"/>
    <property type="project" value="UniProtKB-KW"/>
</dbReference>
<dbReference type="SMART" id="SM00400">
    <property type="entry name" value="ZnF_CHCC"/>
    <property type="match status" value="1"/>
</dbReference>
<dbReference type="InterPro" id="IPR006171">
    <property type="entry name" value="TOPRIM_dom"/>
</dbReference>
<dbReference type="PANTHER" id="PTHR30313">
    <property type="entry name" value="DNA PRIMASE"/>
    <property type="match status" value="1"/>
</dbReference>
<dbReference type="SUPFAM" id="SSF117023">
    <property type="entry name" value="DNA primase DnaG, C-terminal domain"/>
    <property type="match status" value="1"/>
</dbReference>
<feature type="region of interest" description="Disordered" evidence="13">
    <location>
        <begin position="552"/>
        <end position="573"/>
    </location>
</feature>
<dbReference type="Gene3D" id="1.20.50.20">
    <property type="entry name" value="DnaG, RNA polymerase domain, helical bundle"/>
    <property type="match status" value="1"/>
</dbReference>
<dbReference type="SUPFAM" id="SSF56731">
    <property type="entry name" value="DNA primase core"/>
    <property type="match status" value="1"/>
</dbReference>
<evidence type="ECO:0000256" key="7">
    <source>
        <dbReference type="ARBA" id="ARBA00022771"/>
    </source>
</evidence>
<evidence type="ECO:0000313" key="15">
    <source>
        <dbReference type="EMBL" id="MBK1704116.1"/>
    </source>
</evidence>
<dbReference type="Proteomes" id="UP001296776">
    <property type="component" value="Unassembled WGS sequence"/>
</dbReference>
<evidence type="ECO:0000256" key="13">
    <source>
        <dbReference type="SAM" id="MobiDB-lite"/>
    </source>
</evidence>
<dbReference type="GO" id="GO:0006269">
    <property type="term" value="P:DNA replication, synthesis of primer"/>
    <property type="evidence" value="ECO:0007669"/>
    <property type="project" value="UniProtKB-UniRule"/>
</dbReference>
<comment type="cofactor">
    <cofactor evidence="12">
        <name>Zn(2+)</name>
        <dbReference type="ChEBI" id="CHEBI:29105"/>
    </cofactor>
    <text evidence="12">Binds 1 zinc ion per monomer.</text>
</comment>
<reference evidence="15" key="2">
    <citation type="journal article" date="2020" name="Microorganisms">
        <title>Osmotic Adaptation and Compatible Solute Biosynthesis of Phototrophic Bacteria as Revealed from Genome Analyses.</title>
        <authorList>
            <person name="Imhoff J.F."/>
            <person name="Rahn T."/>
            <person name="Kunzel S."/>
            <person name="Keller A."/>
            <person name="Neulinger S.C."/>
        </authorList>
    </citation>
    <scope>NUCLEOTIDE SEQUENCE</scope>
    <source>
        <strain evidence="15">DSM 11080</strain>
    </source>
</reference>
<dbReference type="InterPro" id="IPR013173">
    <property type="entry name" value="DNA_primase_DnaG_DnaB-bd_dom"/>
</dbReference>
<dbReference type="GO" id="GO:1990077">
    <property type="term" value="C:primosome complex"/>
    <property type="evidence" value="ECO:0007669"/>
    <property type="project" value="UniProtKB-KW"/>
</dbReference>
<evidence type="ECO:0000256" key="8">
    <source>
        <dbReference type="ARBA" id="ARBA00022833"/>
    </source>
</evidence>
<comment type="catalytic activity">
    <reaction evidence="12">
        <text>ssDNA + n NTP = ssDNA/pppN(pN)n-1 hybrid + (n-1) diphosphate.</text>
        <dbReference type="EC" id="2.7.7.101"/>
    </reaction>
</comment>
<comment type="subunit">
    <text evidence="12">Monomer. Interacts with DnaB.</text>
</comment>
<comment type="domain">
    <text evidence="12">Contains an N-terminal zinc-binding domain, a central core domain that contains the primase activity, and a C-terminal DnaB-binding domain.</text>
</comment>
<sequence length="573" mass="63606">MAGKFPPDFRAQLLDRIEITEIVGARVQLKKAGGLFKGLCPFHSEKTPSFVVTPSRQTYHCFGCGAHGNAIDFLIEHDRLEFREAIEELAQHVGLEVPSDGDAVQAGPDLKPLYAILDQAAALYRQQLHEHPQARQAVDYLRGRGLSSEIAARFGLGFAPPGWDFLLKRMGTTREEQARLEQAGLVIERDGRRYDRFRNRVVFPIRDRRGRVIGFGGRVLDDTEPKYLNSPESPVFHKGRELFGLYEAQQANRQPTRLIVTEGYLDVIALAQFGIPYAVATLGTATTPEHLSRLLRSAPEILFCFDGDRAGRRAAWKALETVLPQATGQQTIRFLFLPEGEDPDTLIRQEGQAAFEQRLDGATLLSDFLFDQLQADRDMNSAEGRAALDAAAQPLLRSMPPGTFRDLLERRLARVTGSPSAARRRSGAPAPRAPVPIQLTPARRAIALLLDDPQRAAQIRAEPEDWRELDNPGTQLLADLLDCIARQPDISSVALCEQWRETDRGAIVAKLSNSALLAHIPPEGRGEELTGAIERLNREGLSKLRQRLLAKAGSEGLSTDEQAQLRRTLKRSP</sequence>
<keyword evidence="9" id="KW-0460">Magnesium</keyword>
<dbReference type="InterPro" id="IPR034151">
    <property type="entry name" value="TOPRIM_DnaG_bac"/>
</dbReference>
<gene>
    <name evidence="12" type="primary">dnaG</name>
    <name evidence="15" type="ORF">CKO40_06030</name>
</gene>
<accession>A0AAJ0U2P1</accession>
<dbReference type="InterPro" id="IPR050219">
    <property type="entry name" value="DnaG_primase"/>
</dbReference>
<keyword evidence="5 12" id="KW-0235">DNA replication</keyword>
<evidence type="ECO:0000313" key="16">
    <source>
        <dbReference type="Proteomes" id="UP001296776"/>
    </source>
</evidence>
<dbReference type="InterPro" id="IPR037068">
    <property type="entry name" value="DNA_primase_core_N_sf"/>
</dbReference>
<dbReference type="NCBIfam" id="TIGR01391">
    <property type="entry name" value="dnaG"/>
    <property type="match status" value="1"/>
</dbReference>
<evidence type="ECO:0000256" key="6">
    <source>
        <dbReference type="ARBA" id="ARBA00022723"/>
    </source>
</evidence>
<comment type="similarity">
    <text evidence="12">Belongs to the DnaG primase family.</text>
</comment>
<dbReference type="EMBL" id="NRSJ01000007">
    <property type="protein sequence ID" value="MBK1704116.1"/>
    <property type="molecule type" value="Genomic_DNA"/>
</dbReference>
<dbReference type="InterPro" id="IPR016136">
    <property type="entry name" value="DNA_helicase_N/primase_C"/>
</dbReference>